<feature type="transmembrane region" description="Helical" evidence="1">
    <location>
        <begin position="15"/>
        <end position="36"/>
    </location>
</feature>
<feature type="transmembrane region" description="Helical" evidence="1">
    <location>
        <begin position="48"/>
        <end position="68"/>
    </location>
</feature>
<dbReference type="KEGG" id="npy:NPRO_11040"/>
<gene>
    <name evidence="2" type="ORF">NPRO_11040</name>
</gene>
<dbReference type="AlphaFoldDB" id="A0A809R7Q9"/>
<proteinExistence type="predicted"/>
<dbReference type="Proteomes" id="UP000662873">
    <property type="component" value="Chromosome"/>
</dbReference>
<evidence type="ECO:0000313" key="2">
    <source>
        <dbReference type="EMBL" id="BBO23509.1"/>
    </source>
</evidence>
<accession>A0A809R7Q9</accession>
<keyword evidence="1" id="KW-0472">Membrane</keyword>
<evidence type="ECO:0000256" key="1">
    <source>
        <dbReference type="SAM" id="Phobius"/>
    </source>
</evidence>
<protein>
    <submittedName>
        <fullName evidence="2">Uncharacterized protein</fullName>
    </submittedName>
</protein>
<name>A0A809R7Q9_9BACT</name>
<reference evidence="2" key="1">
    <citation type="journal article" name="DNA Res.">
        <title>The physiological potential of anammox bacteria as revealed by their core genome structure.</title>
        <authorList>
            <person name="Okubo T."/>
            <person name="Toyoda A."/>
            <person name="Fukuhara K."/>
            <person name="Uchiyama I."/>
            <person name="Harigaya Y."/>
            <person name="Kuroiwa M."/>
            <person name="Suzuki T."/>
            <person name="Murakami Y."/>
            <person name="Suwa Y."/>
            <person name="Takami H."/>
        </authorList>
    </citation>
    <scope>NUCLEOTIDE SEQUENCE</scope>
    <source>
        <strain evidence="2">317325-2</strain>
    </source>
</reference>
<keyword evidence="1" id="KW-0812">Transmembrane</keyword>
<keyword evidence="1" id="KW-1133">Transmembrane helix</keyword>
<sequence length="86" mass="9844">MSEKPPPQPKWWKNTYFWIAGILFVLAILGLPMLLGENSIRDPGQKREGGLVLIYFGGAVAMFINGWLSHRQTVQHYNELTEEEVD</sequence>
<dbReference type="EMBL" id="AP021858">
    <property type="protein sequence ID" value="BBO23509.1"/>
    <property type="molecule type" value="Genomic_DNA"/>
</dbReference>
<organism evidence="2 3">
    <name type="scientific">Candidatus Nitrosymbiomonas proteolyticus</name>
    <dbReference type="NCBI Taxonomy" id="2608984"/>
    <lineage>
        <taxon>Bacteria</taxon>
        <taxon>Bacillati</taxon>
        <taxon>Armatimonadota</taxon>
        <taxon>Armatimonadota incertae sedis</taxon>
        <taxon>Candidatus Nitrosymbiomonas</taxon>
    </lineage>
</organism>
<evidence type="ECO:0000313" key="3">
    <source>
        <dbReference type="Proteomes" id="UP000662873"/>
    </source>
</evidence>